<keyword evidence="5" id="KW-1185">Reference proteome</keyword>
<organism evidence="4 5">
    <name type="scientific">Patiria miniata</name>
    <name type="common">Bat star</name>
    <name type="synonym">Asterina miniata</name>
    <dbReference type="NCBI Taxonomy" id="46514"/>
    <lineage>
        <taxon>Eukaryota</taxon>
        <taxon>Metazoa</taxon>
        <taxon>Echinodermata</taxon>
        <taxon>Eleutherozoa</taxon>
        <taxon>Asterozoa</taxon>
        <taxon>Asteroidea</taxon>
        <taxon>Valvatacea</taxon>
        <taxon>Valvatida</taxon>
        <taxon>Asterinidae</taxon>
        <taxon>Patiria</taxon>
    </lineage>
</organism>
<dbReference type="OMA" id="EREEDCI"/>
<protein>
    <recommendedName>
        <fullName evidence="3">DUF3719 domain-containing protein</fullName>
    </recommendedName>
</protein>
<feature type="region of interest" description="Disordered" evidence="2">
    <location>
        <begin position="573"/>
        <end position="643"/>
    </location>
</feature>
<feature type="compositionally biased region" description="Pro residues" evidence="2">
    <location>
        <begin position="12"/>
        <end position="31"/>
    </location>
</feature>
<evidence type="ECO:0000256" key="1">
    <source>
        <dbReference type="ARBA" id="ARBA00008309"/>
    </source>
</evidence>
<evidence type="ECO:0000313" key="4">
    <source>
        <dbReference type="EnsemblMetazoa" id="XP_038061105.1"/>
    </source>
</evidence>
<dbReference type="RefSeq" id="XP_038061105.1">
    <property type="nucleotide sequence ID" value="XM_038205177.1"/>
</dbReference>
<dbReference type="Proteomes" id="UP000887568">
    <property type="component" value="Unplaced"/>
</dbReference>
<evidence type="ECO:0000256" key="2">
    <source>
        <dbReference type="SAM" id="MobiDB-lite"/>
    </source>
</evidence>
<dbReference type="GeneID" id="119731893"/>
<name>A0A914AB42_PATMI</name>
<sequence>MLSHQPPQFCKSPPPPSPPPVIVQAPPPMPPSRGGITRTCSANPRLTQARKTSAVSSVSSVGQPTILPRRVSSSRPSKSGQRAPARTLPQNGEEAARILSSVLSIRGISSRSDNYPSLERPDDVIPMHYLNSVNEAIHSYVTPCTSGMSSPSEDDVQRPTFLLMSNSGGLTSGNSTERSSLFSWADDEFDKQAGKTVHRMFQEIDDMLFEGQKNATTSVQLENECKEWNSRFPHLRILGQQLITPCDLGYQFIPHTAPRPATAEELMDLGENEYPSDTSQDPQGLSIVGSRLRPIDPVATMGSSQDETVRQQLTDMEEEILESDGVIEEYFAYDRLKPWEEDSHEQKRYHAPRRKGFPPLTPNACVQNSIYSQCFDVMWTEVVGWMRLLLARHWELQAEIKKFSSPEDVSSSMSVLHPVQPSFDLSYSPYPFGSQMGRGLLDGPSNKLAPMGSGRLNTAPSFNISLANRQNLTGVMTISSKALHNRPNDRDTRAPSALGEELQTLPLQIGLHVNRPGSSTLLQINRSNRPTSVKTTDNYNYRLTSARGRARLRPIDRSKTPNMEGIITGKRLTTASDRLGSPPHPGVATSPPYHWSRGTALPPIEAVQEMQTKQETPSNETKPSNNTSNRASSKFRISSAAADDRGLRLKDRSATFISESRPNTTHTFRSDTPFGILNRRSSTPQSFSLFKSSAAAPPAGGNHGIMTGITGISIGIPGSQTHIDTPVNQYPNNQAGYFKVL</sequence>
<dbReference type="Pfam" id="PF12516">
    <property type="entry name" value="DUF3719"/>
    <property type="match status" value="1"/>
</dbReference>
<accession>A0A914AB42</accession>
<dbReference type="EnsemblMetazoa" id="XM_038205177.1">
    <property type="protein sequence ID" value="XP_038061105.1"/>
    <property type="gene ID" value="LOC119731893"/>
</dbReference>
<dbReference type="AlphaFoldDB" id="A0A914AB42"/>
<dbReference type="OrthoDB" id="2134133at2759"/>
<dbReference type="InterPro" id="IPR022194">
    <property type="entry name" value="DUF3719"/>
</dbReference>
<feature type="region of interest" description="Disordered" evidence="2">
    <location>
        <begin position="1"/>
        <end position="93"/>
    </location>
</feature>
<comment type="similarity">
    <text evidence="1">Belongs to the FAM149 family.</text>
</comment>
<evidence type="ECO:0000259" key="3">
    <source>
        <dbReference type="Pfam" id="PF12516"/>
    </source>
</evidence>
<reference evidence="4" key="1">
    <citation type="submission" date="2022-11" db="UniProtKB">
        <authorList>
            <consortium name="EnsemblMetazoa"/>
        </authorList>
    </citation>
    <scope>IDENTIFICATION</scope>
</reference>
<feature type="compositionally biased region" description="Low complexity" evidence="2">
    <location>
        <begin position="1"/>
        <end position="11"/>
    </location>
</feature>
<dbReference type="PANTHER" id="PTHR31997">
    <property type="entry name" value="AGAP003710-PA"/>
    <property type="match status" value="1"/>
</dbReference>
<dbReference type="PANTHER" id="PTHR31997:SF1">
    <property type="entry name" value="AGAP003710-PA"/>
    <property type="match status" value="1"/>
</dbReference>
<proteinExistence type="inferred from homology"/>
<evidence type="ECO:0000313" key="5">
    <source>
        <dbReference type="Proteomes" id="UP000887568"/>
    </source>
</evidence>
<dbReference type="InterPro" id="IPR039630">
    <property type="entry name" value="FAM149"/>
</dbReference>
<feature type="compositionally biased region" description="Low complexity" evidence="2">
    <location>
        <begin position="69"/>
        <end position="82"/>
    </location>
</feature>
<feature type="compositionally biased region" description="Polar residues" evidence="2">
    <location>
        <begin position="38"/>
        <end position="63"/>
    </location>
</feature>
<feature type="domain" description="DUF3719" evidence="3">
    <location>
        <begin position="207"/>
        <end position="268"/>
    </location>
</feature>
<feature type="compositionally biased region" description="Polar residues" evidence="2">
    <location>
        <begin position="609"/>
        <end position="636"/>
    </location>
</feature>